<organism evidence="1 2">
    <name type="scientific">Caerostris darwini</name>
    <dbReference type="NCBI Taxonomy" id="1538125"/>
    <lineage>
        <taxon>Eukaryota</taxon>
        <taxon>Metazoa</taxon>
        <taxon>Ecdysozoa</taxon>
        <taxon>Arthropoda</taxon>
        <taxon>Chelicerata</taxon>
        <taxon>Arachnida</taxon>
        <taxon>Araneae</taxon>
        <taxon>Araneomorphae</taxon>
        <taxon>Entelegynae</taxon>
        <taxon>Araneoidea</taxon>
        <taxon>Araneidae</taxon>
        <taxon>Caerostris</taxon>
    </lineage>
</organism>
<dbReference type="EMBL" id="BPLQ01000152">
    <property type="protein sequence ID" value="GIX68068.1"/>
    <property type="molecule type" value="Genomic_DNA"/>
</dbReference>
<dbReference type="Proteomes" id="UP001054837">
    <property type="component" value="Unassembled WGS sequence"/>
</dbReference>
<name>A0AAV4M6S0_9ARAC</name>
<protein>
    <submittedName>
        <fullName evidence="1">Uncharacterized protein</fullName>
    </submittedName>
</protein>
<reference evidence="1 2" key="1">
    <citation type="submission" date="2021-06" db="EMBL/GenBank/DDBJ databases">
        <title>Caerostris darwini draft genome.</title>
        <authorList>
            <person name="Kono N."/>
            <person name="Arakawa K."/>
        </authorList>
    </citation>
    <scope>NUCLEOTIDE SEQUENCE [LARGE SCALE GENOMIC DNA]</scope>
</reference>
<sequence>MRTLWRRSLSNIGNLHKILWKREEGREILYKRNSGQAHQPRDGRSPTRFLASVRLPDHHTTFRVLLSKHLFKLLSWEQWKGPILQPSSSISDEVTPRVVTLQTLIFEWTTPSLAN</sequence>
<evidence type="ECO:0000313" key="1">
    <source>
        <dbReference type="EMBL" id="GIX68068.1"/>
    </source>
</evidence>
<comment type="caution">
    <text evidence="1">The sequence shown here is derived from an EMBL/GenBank/DDBJ whole genome shotgun (WGS) entry which is preliminary data.</text>
</comment>
<keyword evidence="2" id="KW-1185">Reference proteome</keyword>
<proteinExistence type="predicted"/>
<accession>A0AAV4M6S0</accession>
<evidence type="ECO:0000313" key="2">
    <source>
        <dbReference type="Proteomes" id="UP001054837"/>
    </source>
</evidence>
<dbReference type="AlphaFoldDB" id="A0AAV4M6S0"/>
<gene>
    <name evidence="1" type="ORF">CDAR_16731</name>
</gene>